<sequence length="72" mass="8361">EKVELWISLSGFQIISQIRSDQIRVLQLLKKTVLWRDNHTQTISNMPTGHGRPTLTPSCRRLHLLIPHHQGE</sequence>
<proteinExistence type="predicted"/>
<keyword evidence="2" id="KW-1185">Reference proteome</keyword>
<feature type="non-terminal residue" evidence="1">
    <location>
        <position position="72"/>
    </location>
</feature>
<accession>A0A8J4X9D0</accession>
<dbReference type="AlphaFoldDB" id="A0A8J4X9D0"/>
<organism evidence="1 2">
    <name type="scientific">Clarias magur</name>
    <name type="common">Asian catfish</name>
    <name type="synonym">Macropteronotus magur</name>
    <dbReference type="NCBI Taxonomy" id="1594786"/>
    <lineage>
        <taxon>Eukaryota</taxon>
        <taxon>Metazoa</taxon>
        <taxon>Chordata</taxon>
        <taxon>Craniata</taxon>
        <taxon>Vertebrata</taxon>
        <taxon>Euteleostomi</taxon>
        <taxon>Actinopterygii</taxon>
        <taxon>Neopterygii</taxon>
        <taxon>Teleostei</taxon>
        <taxon>Ostariophysi</taxon>
        <taxon>Siluriformes</taxon>
        <taxon>Clariidae</taxon>
        <taxon>Clarias</taxon>
    </lineage>
</organism>
<gene>
    <name evidence="1" type="primary">csdA</name>
    <name evidence="1" type="ORF">DAT39_003679</name>
</gene>
<evidence type="ECO:0000313" key="1">
    <source>
        <dbReference type="EMBL" id="KAF5906601.1"/>
    </source>
</evidence>
<name>A0A8J4X9D0_CLAMG</name>
<feature type="non-terminal residue" evidence="1">
    <location>
        <position position="1"/>
    </location>
</feature>
<comment type="caution">
    <text evidence="1">The sequence shown here is derived from an EMBL/GenBank/DDBJ whole genome shotgun (WGS) entry which is preliminary data.</text>
</comment>
<dbReference type="Proteomes" id="UP000727407">
    <property type="component" value="Unassembled WGS sequence"/>
</dbReference>
<reference evidence="1" key="1">
    <citation type="submission" date="2020-07" db="EMBL/GenBank/DDBJ databases">
        <title>Clarias magur genome sequencing, assembly and annotation.</title>
        <authorList>
            <person name="Kushwaha B."/>
            <person name="Kumar R."/>
            <person name="Das P."/>
            <person name="Joshi C.G."/>
            <person name="Kumar D."/>
            <person name="Nagpure N.S."/>
            <person name="Pandey M."/>
            <person name="Agarwal S."/>
            <person name="Srivastava S."/>
            <person name="Singh M."/>
            <person name="Sahoo L."/>
            <person name="Jayasankar P."/>
            <person name="Meher P.K."/>
            <person name="Koringa P.G."/>
            <person name="Iquebal M.A."/>
            <person name="Das S.P."/>
            <person name="Bit A."/>
            <person name="Patnaik S."/>
            <person name="Patel N."/>
            <person name="Shah T.M."/>
            <person name="Hinsu A."/>
            <person name="Jena J.K."/>
        </authorList>
    </citation>
    <scope>NUCLEOTIDE SEQUENCE</scope>
    <source>
        <strain evidence="1">CIFAMagur01</strain>
        <tissue evidence="1">Testis</tissue>
    </source>
</reference>
<evidence type="ECO:0000313" key="2">
    <source>
        <dbReference type="Proteomes" id="UP000727407"/>
    </source>
</evidence>
<protein>
    <submittedName>
        <fullName evidence="1">Cysteine desulfurase CsdA</fullName>
    </submittedName>
</protein>
<dbReference type="EMBL" id="QNUK01000031">
    <property type="protein sequence ID" value="KAF5906601.1"/>
    <property type="molecule type" value="Genomic_DNA"/>
</dbReference>